<keyword evidence="10" id="KW-1185">Reference proteome</keyword>
<dbReference type="Gene3D" id="1.20.1250.20">
    <property type="entry name" value="MFS general substrate transporter like domains"/>
    <property type="match status" value="2"/>
</dbReference>
<dbReference type="PANTHER" id="PTHR43045">
    <property type="entry name" value="SHIKIMATE TRANSPORTER"/>
    <property type="match status" value="1"/>
</dbReference>
<gene>
    <name evidence="9" type="ORF">GCM10025870_11990</name>
</gene>
<feature type="transmembrane region" description="Helical" evidence="7">
    <location>
        <begin position="286"/>
        <end position="307"/>
    </location>
</feature>
<proteinExistence type="predicted"/>
<dbReference type="SUPFAM" id="SSF103473">
    <property type="entry name" value="MFS general substrate transporter"/>
    <property type="match status" value="1"/>
</dbReference>
<evidence type="ECO:0000256" key="1">
    <source>
        <dbReference type="ARBA" id="ARBA00004651"/>
    </source>
</evidence>
<dbReference type="PANTHER" id="PTHR43045:SF1">
    <property type="entry name" value="SHIKIMATE TRANSPORTER"/>
    <property type="match status" value="1"/>
</dbReference>
<dbReference type="CDD" id="cd17369">
    <property type="entry name" value="MFS_ShiA_like"/>
    <property type="match status" value="1"/>
</dbReference>
<evidence type="ECO:0000259" key="8">
    <source>
        <dbReference type="PROSITE" id="PS50850"/>
    </source>
</evidence>
<feature type="transmembrane region" description="Helical" evidence="7">
    <location>
        <begin position="250"/>
        <end position="274"/>
    </location>
</feature>
<name>A0ABN6YAQ8_9MICO</name>
<comment type="subcellular location">
    <subcellularLocation>
        <location evidence="1">Cell membrane</location>
        <topology evidence="1">Multi-pass membrane protein</topology>
    </subcellularLocation>
</comment>
<keyword evidence="3" id="KW-1003">Cell membrane</keyword>
<reference evidence="10" key="1">
    <citation type="journal article" date="2019" name="Int. J. Syst. Evol. Microbiol.">
        <title>The Global Catalogue of Microorganisms (GCM) 10K type strain sequencing project: providing services to taxonomists for standard genome sequencing and annotation.</title>
        <authorList>
            <consortium name="The Broad Institute Genomics Platform"/>
            <consortium name="The Broad Institute Genome Sequencing Center for Infectious Disease"/>
            <person name="Wu L."/>
            <person name="Ma J."/>
        </authorList>
    </citation>
    <scope>NUCLEOTIDE SEQUENCE [LARGE SCALE GENOMIC DNA]</scope>
    <source>
        <strain evidence="10">NBRC 109019</strain>
    </source>
</reference>
<keyword evidence="6 7" id="KW-0472">Membrane</keyword>
<feature type="transmembrane region" description="Helical" evidence="7">
    <location>
        <begin position="96"/>
        <end position="114"/>
    </location>
</feature>
<keyword evidence="5 7" id="KW-1133">Transmembrane helix</keyword>
<feature type="transmembrane region" description="Helical" evidence="7">
    <location>
        <begin position="319"/>
        <end position="335"/>
    </location>
</feature>
<keyword evidence="2" id="KW-0813">Transport</keyword>
<dbReference type="PROSITE" id="PS50850">
    <property type="entry name" value="MFS"/>
    <property type="match status" value="1"/>
</dbReference>
<evidence type="ECO:0000313" key="9">
    <source>
        <dbReference type="EMBL" id="BDZ54126.1"/>
    </source>
</evidence>
<protein>
    <submittedName>
        <fullName evidence="9">MFS transporter</fullName>
    </submittedName>
</protein>
<dbReference type="InterPro" id="IPR036259">
    <property type="entry name" value="MFS_trans_sf"/>
</dbReference>
<dbReference type="Pfam" id="PF07690">
    <property type="entry name" value="MFS_1"/>
    <property type="match status" value="1"/>
</dbReference>
<evidence type="ECO:0000256" key="2">
    <source>
        <dbReference type="ARBA" id="ARBA00022448"/>
    </source>
</evidence>
<evidence type="ECO:0000313" key="10">
    <source>
        <dbReference type="Proteomes" id="UP001321477"/>
    </source>
</evidence>
<feature type="transmembrane region" description="Helical" evidence="7">
    <location>
        <begin position="196"/>
        <end position="215"/>
    </location>
</feature>
<feature type="transmembrane region" description="Helical" evidence="7">
    <location>
        <begin position="161"/>
        <end position="184"/>
    </location>
</feature>
<dbReference type="InterPro" id="IPR020846">
    <property type="entry name" value="MFS_dom"/>
</dbReference>
<evidence type="ECO:0000256" key="4">
    <source>
        <dbReference type="ARBA" id="ARBA00022692"/>
    </source>
</evidence>
<feature type="transmembrane region" description="Helical" evidence="7">
    <location>
        <begin position="120"/>
        <end position="140"/>
    </location>
</feature>
<dbReference type="RefSeq" id="WP_234660924.1">
    <property type="nucleotide sequence ID" value="NZ_AP027734.1"/>
</dbReference>
<feature type="transmembrane region" description="Helical" evidence="7">
    <location>
        <begin position="61"/>
        <end position="84"/>
    </location>
</feature>
<feature type="transmembrane region" description="Helical" evidence="7">
    <location>
        <begin position="380"/>
        <end position="401"/>
    </location>
</feature>
<sequence length="438" mass="47302">MTAVQEPTRTARMSTEERKVLAGTLVGTSIEWYDFFIYAQAAGLVLAPLFLAPVAEANPTLAQVLAFATIGISFLFRPLGAIVAGWLGDKLGRKKMLVFTLILMGLSTSLIGFLPTYAAIGIAAPILLITLRILQGFSAGGEWGGAALMSVEHAPKGRRGFFGAFPQIGVPVGMILATFTLWVITTSMSPEAFLEWGWRIPFLLSIVLIAVGYMIRRSVEESPVFHQLQERKKESSAPLKDLFRSNTKNVILTAIIFIANNAAGYLLIAFFATYAVKSLGMDRPTVLLATTFASFGWLVFTLWGGALSDRLGRIRTFQIGYVFLALWAIPMWFLIDTGDILWYFVALFLMTFGLGLSYGPQAALYAEMFPANVRYSGVSIGYALGAILGGAFAPMIAEALLGATGQSWTIGLYIAIAAVISLIGVSLVKETKGVDLSA</sequence>
<feature type="transmembrane region" description="Helical" evidence="7">
    <location>
        <begin position="341"/>
        <end position="359"/>
    </location>
</feature>
<organism evidence="9 10">
    <name type="scientific">Agromyces marinus</name>
    <dbReference type="NCBI Taxonomy" id="1389020"/>
    <lineage>
        <taxon>Bacteria</taxon>
        <taxon>Bacillati</taxon>
        <taxon>Actinomycetota</taxon>
        <taxon>Actinomycetes</taxon>
        <taxon>Micrococcales</taxon>
        <taxon>Microbacteriaceae</taxon>
        <taxon>Agromyces</taxon>
    </lineage>
</organism>
<dbReference type="InterPro" id="IPR011701">
    <property type="entry name" value="MFS"/>
</dbReference>
<dbReference type="EMBL" id="AP027734">
    <property type="protein sequence ID" value="BDZ54126.1"/>
    <property type="molecule type" value="Genomic_DNA"/>
</dbReference>
<dbReference type="Proteomes" id="UP001321477">
    <property type="component" value="Chromosome"/>
</dbReference>
<evidence type="ECO:0000256" key="6">
    <source>
        <dbReference type="ARBA" id="ARBA00023136"/>
    </source>
</evidence>
<evidence type="ECO:0000256" key="3">
    <source>
        <dbReference type="ARBA" id="ARBA00022475"/>
    </source>
</evidence>
<evidence type="ECO:0000256" key="5">
    <source>
        <dbReference type="ARBA" id="ARBA00022989"/>
    </source>
</evidence>
<keyword evidence="4 7" id="KW-0812">Transmembrane</keyword>
<accession>A0ABN6YAQ8</accession>
<feature type="transmembrane region" description="Helical" evidence="7">
    <location>
        <begin position="407"/>
        <end position="428"/>
    </location>
</feature>
<feature type="domain" description="Major facilitator superfamily (MFS) profile" evidence="8">
    <location>
        <begin position="20"/>
        <end position="432"/>
    </location>
</feature>
<evidence type="ECO:0000256" key="7">
    <source>
        <dbReference type="SAM" id="Phobius"/>
    </source>
</evidence>